<feature type="domain" description="CCDC113/CCDC96 coiled-coil" evidence="8">
    <location>
        <begin position="222"/>
        <end position="388"/>
    </location>
</feature>
<keyword evidence="9" id="KW-1185">Reference proteome</keyword>
<keyword evidence="4" id="KW-0966">Cell projection</keyword>
<evidence type="ECO:0000256" key="1">
    <source>
        <dbReference type="ARBA" id="ARBA00004138"/>
    </source>
</evidence>
<proteinExistence type="inferred from homology"/>
<dbReference type="Proteomes" id="UP000694925">
    <property type="component" value="Unplaced"/>
</dbReference>
<evidence type="ECO:0000256" key="6">
    <source>
        <dbReference type="ARBA" id="ARBA00044798"/>
    </source>
</evidence>
<comment type="similarity">
    <text evidence="5">Belongs to the CFAP263 family.</text>
</comment>
<dbReference type="RefSeq" id="XP_017888562.2">
    <property type="nucleotide sequence ID" value="XM_018033073.2"/>
</dbReference>
<organism evidence="9 10">
    <name type="scientific">Ceratina calcarata</name>
    <dbReference type="NCBI Taxonomy" id="156304"/>
    <lineage>
        <taxon>Eukaryota</taxon>
        <taxon>Metazoa</taxon>
        <taxon>Ecdysozoa</taxon>
        <taxon>Arthropoda</taxon>
        <taxon>Hexapoda</taxon>
        <taxon>Insecta</taxon>
        <taxon>Pterygota</taxon>
        <taxon>Neoptera</taxon>
        <taxon>Endopterygota</taxon>
        <taxon>Hymenoptera</taxon>
        <taxon>Apocrita</taxon>
        <taxon>Aculeata</taxon>
        <taxon>Apoidea</taxon>
        <taxon>Anthophila</taxon>
        <taxon>Apidae</taxon>
        <taxon>Ceratina</taxon>
        <taxon>Zadontomerus</taxon>
    </lineage>
</organism>
<name>A0AAJ7NCK6_9HYME</name>
<feature type="coiled-coil region" evidence="7">
    <location>
        <begin position="298"/>
        <end position="332"/>
    </location>
</feature>
<protein>
    <recommendedName>
        <fullName evidence="6">Cilia- and flagella-associated protein 263</fullName>
    </recommendedName>
</protein>
<sequence length="432" mass="51088">MVQLHNRYKIDCFVCNNNTSPLLVMTYDELQEMHEDLLQEIWTITLENDVYERYLTRQEPQSLKTISRLLERAKIGRRLTQHLGPRSSHMSFRESVTSLHDIGHHSTLSTPSMPSISRFGTPSIATMGTIGDTTKITIAHRIGMSKKEVEEMQRNLVQFIRRATRKKAIMRAEIEEIEIRLKEAQEAKEEFEEEVVVEGVDPMTGKIPAERLVRFVEEWLRSASTIIERLRLKSATVRMQIRKATRQLIQREELGESLRAVDFYKLTIENQDYVKMLEEKSLYVIDMKRIAGHYHLKLTQHKQKLNDLLLTVNKLKDDILAKQKQIKDLTGNYKIMEVNVKRMDKDLKSLLNFMENHIAPDILDFIRLQEEYAELKRKYKLLQRRMNIEKILYEEYQKQIQQIIRKTRVAGDEDRGRKERRKTSDTIYPIIF</sequence>
<gene>
    <name evidence="10" type="primary">LOC108630024</name>
</gene>
<reference evidence="10" key="1">
    <citation type="submission" date="2025-08" db="UniProtKB">
        <authorList>
            <consortium name="RefSeq"/>
        </authorList>
    </citation>
    <scope>IDENTIFICATION</scope>
    <source>
        <tissue evidence="10">Whole body</tissue>
    </source>
</reference>
<evidence type="ECO:0000256" key="2">
    <source>
        <dbReference type="ARBA" id="ARBA00022794"/>
    </source>
</evidence>
<feature type="coiled-coil region" evidence="7">
    <location>
        <begin position="160"/>
        <end position="194"/>
    </location>
</feature>
<keyword evidence="3 7" id="KW-0175">Coiled coil</keyword>
<evidence type="ECO:0000259" key="8">
    <source>
        <dbReference type="Pfam" id="PF13870"/>
    </source>
</evidence>
<dbReference type="Pfam" id="PF13870">
    <property type="entry name" value="CCDC113_CCDC96_CC"/>
    <property type="match status" value="1"/>
</dbReference>
<evidence type="ECO:0000313" key="10">
    <source>
        <dbReference type="RefSeq" id="XP_017888562.2"/>
    </source>
</evidence>
<evidence type="ECO:0000256" key="5">
    <source>
        <dbReference type="ARBA" id="ARBA00044506"/>
    </source>
</evidence>
<dbReference type="KEGG" id="ccal:108630024"/>
<dbReference type="PANTHER" id="PTHR15654">
    <property type="entry name" value="COILED-COIL DOMAIN-CONTAINING PROTEIN 113-RELATED"/>
    <property type="match status" value="1"/>
</dbReference>
<comment type="subcellular location">
    <subcellularLocation>
        <location evidence="1">Cell projection</location>
        <location evidence="1">Cilium</location>
    </subcellularLocation>
</comment>
<dbReference type="GO" id="GO:0036064">
    <property type="term" value="C:ciliary basal body"/>
    <property type="evidence" value="ECO:0007669"/>
    <property type="project" value="TreeGrafter"/>
</dbReference>
<dbReference type="GO" id="GO:0060271">
    <property type="term" value="P:cilium assembly"/>
    <property type="evidence" value="ECO:0007669"/>
    <property type="project" value="TreeGrafter"/>
</dbReference>
<keyword evidence="2" id="KW-0970">Cilium biogenesis/degradation</keyword>
<dbReference type="PANTHER" id="PTHR15654:SF2">
    <property type="entry name" value="COILED-COIL DOMAIN-CONTAINING PROTEIN 113"/>
    <property type="match status" value="1"/>
</dbReference>
<evidence type="ECO:0000313" key="9">
    <source>
        <dbReference type="Proteomes" id="UP000694925"/>
    </source>
</evidence>
<dbReference type="AlphaFoldDB" id="A0AAJ7NCK6"/>
<dbReference type="GO" id="GO:0005930">
    <property type="term" value="C:axoneme"/>
    <property type="evidence" value="ECO:0007669"/>
    <property type="project" value="TreeGrafter"/>
</dbReference>
<accession>A0AAJ7NCK6</accession>
<evidence type="ECO:0000256" key="7">
    <source>
        <dbReference type="SAM" id="Coils"/>
    </source>
</evidence>
<evidence type="ECO:0000256" key="3">
    <source>
        <dbReference type="ARBA" id="ARBA00023054"/>
    </source>
</evidence>
<dbReference type="InterPro" id="IPR025254">
    <property type="entry name" value="CCDC113/CCDC96_CC"/>
</dbReference>
<dbReference type="GeneID" id="108630024"/>
<feature type="coiled-coil region" evidence="7">
    <location>
        <begin position="365"/>
        <end position="399"/>
    </location>
</feature>
<evidence type="ECO:0000256" key="4">
    <source>
        <dbReference type="ARBA" id="ARBA00023273"/>
    </source>
</evidence>
<dbReference type="InterPro" id="IPR051885">
    <property type="entry name" value="CC_CF"/>
</dbReference>